<dbReference type="PANTHER" id="PTHR43252">
    <property type="entry name" value="TRANSCRIPTIONAL REGULATOR YQJI"/>
    <property type="match status" value="1"/>
</dbReference>
<dbReference type="InterPro" id="IPR005149">
    <property type="entry name" value="Tscrpt_reg_PadR_N"/>
</dbReference>
<organism evidence="3 4">
    <name type="scientific">Nocardioides caricicola</name>
    <dbReference type="NCBI Taxonomy" id="634770"/>
    <lineage>
        <taxon>Bacteria</taxon>
        <taxon>Bacillati</taxon>
        <taxon>Actinomycetota</taxon>
        <taxon>Actinomycetes</taxon>
        <taxon>Propionibacteriales</taxon>
        <taxon>Nocardioidaceae</taxon>
        <taxon>Nocardioides</taxon>
    </lineage>
</organism>
<keyword evidence="4" id="KW-1185">Reference proteome</keyword>
<dbReference type="InterPro" id="IPR036390">
    <property type="entry name" value="WH_DNA-bd_sf"/>
</dbReference>
<dbReference type="Pfam" id="PF03551">
    <property type="entry name" value="PadR"/>
    <property type="match status" value="1"/>
</dbReference>
<feature type="domain" description="Transcription regulator PadR C-terminal" evidence="2">
    <location>
        <begin position="94"/>
        <end position="170"/>
    </location>
</feature>
<dbReference type="SUPFAM" id="SSF46785">
    <property type="entry name" value="Winged helix' DNA-binding domain"/>
    <property type="match status" value="1"/>
</dbReference>
<proteinExistence type="predicted"/>
<protein>
    <submittedName>
        <fullName evidence="3">PadR family transcriptional regulator</fullName>
    </submittedName>
</protein>
<dbReference type="Gene3D" id="1.10.10.10">
    <property type="entry name" value="Winged helix-like DNA-binding domain superfamily/Winged helix DNA-binding domain"/>
    <property type="match status" value="1"/>
</dbReference>
<evidence type="ECO:0000313" key="3">
    <source>
        <dbReference type="EMBL" id="MFC5495556.1"/>
    </source>
</evidence>
<reference evidence="4" key="1">
    <citation type="journal article" date="2019" name="Int. J. Syst. Evol. Microbiol.">
        <title>The Global Catalogue of Microorganisms (GCM) 10K type strain sequencing project: providing services to taxonomists for standard genome sequencing and annotation.</title>
        <authorList>
            <consortium name="The Broad Institute Genomics Platform"/>
            <consortium name="The Broad Institute Genome Sequencing Center for Infectious Disease"/>
            <person name="Wu L."/>
            <person name="Ma J."/>
        </authorList>
    </citation>
    <scope>NUCLEOTIDE SEQUENCE [LARGE SCALE GENOMIC DNA]</scope>
    <source>
        <strain evidence="4">KACC 13778</strain>
    </source>
</reference>
<evidence type="ECO:0000313" key="4">
    <source>
        <dbReference type="Proteomes" id="UP001595956"/>
    </source>
</evidence>
<evidence type="ECO:0000259" key="1">
    <source>
        <dbReference type="Pfam" id="PF03551"/>
    </source>
</evidence>
<dbReference type="InterPro" id="IPR018309">
    <property type="entry name" value="Tscrpt_reg_PadR_C"/>
</dbReference>
<accession>A0ABW0N4E8</accession>
<feature type="domain" description="Transcription regulator PadR N-terminal" evidence="1">
    <location>
        <begin position="8"/>
        <end position="80"/>
    </location>
</feature>
<dbReference type="Proteomes" id="UP001595956">
    <property type="component" value="Unassembled WGS sequence"/>
</dbReference>
<comment type="caution">
    <text evidence="3">The sequence shown here is derived from an EMBL/GenBank/DDBJ whole genome shotgun (WGS) entry which is preliminary data.</text>
</comment>
<gene>
    <name evidence="3" type="ORF">ACFPKY_20780</name>
</gene>
<dbReference type="EMBL" id="JBHSMD010000010">
    <property type="protein sequence ID" value="MFC5495556.1"/>
    <property type="molecule type" value="Genomic_DNA"/>
</dbReference>
<dbReference type="PANTHER" id="PTHR43252:SF4">
    <property type="entry name" value="TRANSCRIPTIONAL REGULATORY PROTEIN"/>
    <property type="match status" value="1"/>
</dbReference>
<name>A0ABW0N4E8_9ACTN</name>
<dbReference type="Pfam" id="PF10400">
    <property type="entry name" value="Vir_act_alpha_C"/>
    <property type="match status" value="1"/>
</dbReference>
<dbReference type="RefSeq" id="WP_345181456.1">
    <property type="nucleotide sequence ID" value="NZ_BAABFQ010000009.1"/>
</dbReference>
<evidence type="ECO:0000259" key="2">
    <source>
        <dbReference type="Pfam" id="PF10400"/>
    </source>
</evidence>
<sequence length="181" mass="20600">MTTTGYALLGLLALRPWTTYELAQQVRRSLSWFWPRTERKLYDEPKRLVAAGYATAREEFTGKRKRTVYEITDSGRMALRDWLALPSAPPAMENEAMVRVFFADGGDVESLRATLAAMADGARARLAELEAMEGGEYPFPERRHISRLAMRLQQQQEQTMIDWATWASAEVARWDATAGPR</sequence>
<dbReference type="InterPro" id="IPR036388">
    <property type="entry name" value="WH-like_DNA-bd_sf"/>
</dbReference>
<dbReference type="Gene3D" id="6.10.140.190">
    <property type="match status" value="1"/>
</dbReference>